<dbReference type="Pfam" id="PF00656">
    <property type="entry name" value="Peptidase_C14"/>
    <property type="match status" value="1"/>
</dbReference>
<dbReference type="PANTHER" id="PTHR22576">
    <property type="entry name" value="MUCOSA ASSOCIATED LYMPHOID TISSUE LYMPHOMA TRANSLOCATION PROTEIN 1/PARACASPASE"/>
    <property type="match status" value="1"/>
</dbReference>
<organism evidence="3 4">
    <name type="scientific">Aliiruegeria lutimaris</name>
    <dbReference type="NCBI Taxonomy" id="571298"/>
    <lineage>
        <taxon>Bacteria</taxon>
        <taxon>Pseudomonadati</taxon>
        <taxon>Pseudomonadota</taxon>
        <taxon>Alphaproteobacteria</taxon>
        <taxon>Rhodobacterales</taxon>
        <taxon>Roseobacteraceae</taxon>
        <taxon>Aliiruegeria</taxon>
    </lineage>
</organism>
<evidence type="ECO:0000256" key="1">
    <source>
        <dbReference type="SAM" id="SignalP"/>
    </source>
</evidence>
<sequence length="532" mass="57123">MRKRREVTVPRTPPILGAAILALLSLFASQAMATERVALLIGNSDYVRADLRLNNPRNDVFALSEALAVEDFEVFETIDQDLAGMRQALARFGDEARGAEMAVVFYAGHGVQMGGENYLVGVDFAGADAEDLKAHSLAMSEIRQRLEASRVGAGLIILDACRNTPFADSGLARPGLVRSRGGAGLMIVYSTDPGNFALDGSGENSVFTEALLDNLGTPGLDVRLMLGRVRQQVVLQTGGLQVPWVEEALLGEHIISTKPPQTVQSDAIAADIGQWRLASRRADARAYRQYLSSYPDGMFADVARERIEISVKDPSGSDDSSQMLLASADHDAVNAALSALGLMAQNGSSPRSATADTAEAFSTYADQFPDPDAASVERLFSDATRTSMFLGAITGQRIRTDIVALRSVDRAQALARVALAELETLAETNPEAKDILLKGRADLAAIEQARATILDRLDQSRSYYQDLLSRTSRFIGSAELGPGLAMARGAGAAAEADAQTKRLEALFIQHASMISDENDGSYFWLEDFDSQG</sequence>
<keyword evidence="1" id="KW-0732">Signal</keyword>
<proteinExistence type="predicted"/>
<feature type="signal peptide" evidence="1">
    <location>
        <begin position="1"/>
        <end position="33"/>
    </location>
</feature>
<dbReference type="InterPro" id="IPR029030">
    <property type="entry name" value="Caspase-like_dom_sf"/>
</dbReference>
<gene>
    <name evidence="3" type="ORF">SAMN04488026_11029</name>
</gene>
<dbReference type="InterPro" id="IPR001309">
    <property type="entry name" value="Pept_C14_p20"/>
</dbReference>
<evidence type="ECO:0000313" key="3">
    <source>
        <dbReference type="EMBL" id="SDL65995.1"/>
    </source>
</evidence>
<name>A0A1G9LX59_9RHOB</name>
<evidence type="ECO:0000313" key="4">
    <source>
        <dbReference type="Proteomes" id="UP000199382"/>
    </source>
</evidence>
<dbReference type="PANTHER" id="PTHR22576:SF37">
    <property type="entry name" value="MUCOSA-ASSOCIATED LYMPHOID TISSUE LYMPHOMA TRANSLOCATION PROTEIN 1"/>
    <property type="match status" value="1"/>
</dbReference>
<accession>A0A1G9LX59</accession>
<dbReference type="GO" id="GO:0006508">
    <property type="term" value="P:proteolysis"/>
    <property type="evidence" value="ECO:0007669"/>
    <property type="project" value="InterPro"/>
</dbReference>
<dbReference type="GO" id="GO:0004197">
    <property type="term" value="F:cysteine-type endopeptidase activity"/>
    <property type="evidence" value="ECO:0007669"/>
    <property type="project" value="InterPro"/>
</dbReference>
<dbReference type="STRING" id="571298.SAMN04488026_11029"/>
<dbReference type="SUPFAM" id="SSF52129">
    <property type="entry name" value="Caspase-like"/>
    <property type="match status" value="1"/>
</dbReference>
<dbReference type="PROSITE" id="PS50208">
    <property type="entry name" value="CASPASE_P20"/>
    <property type="match status" value="1"/>
</dbReference>
<feature type="chain" id="PRO_5011535279" evidence="1">
    <location>
        <begin position="34"/>
        <end position="532"/>
    </location>
</feature>
<dbReference type="EMBL" id="FNEK01000102">
    <property type="protein sequence ID" value="SDL65995.1"/>
    <property type="molecule type" value="Genomic_DNA"/>
</dbReference>
<dbReference type="InterPro" id="IPR052039">
    <property type="entry name" value="Caspase-related_regulators"/>
</dbReference>
<protein>
    <submittedName>
        <fullName evidence="3">Uncharacterized protein, contains caspase domain</fullName>
    </submittedName>
</protein>
<reference evidence="3 4" key="1">
    <citation type="submission" date="2016-10" db="EMBL/GenBank/DDBJ databases">
        <authorList>
            <person name="de Groot N.N."/>
        </authorList>
    </citation>
    <scope>NUCLEOTIDE SEQUENCE [LARGE SCALE GENOMIC DNA]</scope>
    <source>
        <strain evidence="3 4">DSM 25294</strain>
    </source>
</reference>
<dbReference type="AlphaFoldDB" id="A0A1G9LX59"/>
<dbReference type="Gene3D" id="3.40.50.1460">
    <property type="match status" value="1"/>
</dbReference>
<dbReference type="Proteomes" id="UP000199382">
    <property type="component" value="Unassembled WGS sequence"/>
</dbReference>
<evidence type="ECO:0000259" key="2">
    <source>
        <dbReference type="PROSITE" id="PS50208"/>
    </source>
</evidence>
<feature type="domain" description="Caspase family p20" evidence="2">
    <location>
        <begin position="34"/>
        <end position="165"/>
    </location>
</feature>
<dbReference type="InterPro" id="IPR011600">
    <property type="entry name" value="Pept_C14_caspase"/>
</dbReference>
<keyword evidence="4" id="KW-1185">Reference proteome</keyword>